<evidence type="ECO:0000256" key="1">
    <source>
        <dbReference type="ARBA" id="ARBA00005964"/>
    </source>
</evidence>
<comment type="similarity">
    <text evidence="1 3">Belongs to the type-B carboxylesterase/lipase family.</text>
</comment>
<dbReference type="EC" id="3.1.1.-" evidence="3"/>
<dbReference type="Proteomes" id="UP000799291">
    <property type="component" value="Unassembled WGS sequence"/>
</dbReference>
<reference evidence="6" key="1">
    <citation type="journal article" date="2020" name="Stud. Mycol.">
        <title>101 Dothideomycetes genomes: a test case for predicting lifestyles and emergence of pathogens.</title>
        <authorList>
            <person name="Haridas S."/>
            <person name="Albert R."/>
            <person name="Binder M."/>
            <person name="Bloem J."/>
            <person name="Labutti K."/>
            <person name="Salamov A."/>
            <person name="Andreopoulos B."/>
            <person name="Baker S."/>
            <person name="Barry K."/>
            <person name="Bills G."/>
            <person name="Bluhm B."/>
            <person name="Cannon C."/>
            <person name="Castanera R."/>
            <person name="Culley D."/>
            <person name="Daum C."/>
            <person name="Ezra D."/>
            <person name="Gonzalez J."/>
            <person name="Henrissat B."/>
            <person name="Kuo A."/>
            <person name="Liang C."/>
            <person name="Lipzen A."/>
            <person name="Lutzoni F."/>
            <person name="Magnuson J."/>
            <person name="Mondo S."/>
            <person name="Nolan M."/>
            <person name="Ohm R."/>
            <person name="Pangilinan J."/>
            <person name="Park H.-J."/>
            <person name="Ramirez L."/>
            <person name="Alfaro M."/>
            <person name="Sun H."/>
            <person name="Tritt A."/>
            <person name="Yoshinaga Y."/>
            <person name="Zwiers L.-H."/>
            <person name="Turgeon B."/>
            <person name="Goodwin S."/>
            <person name="Spatafora J."/>
            <person name="Crous P."/>
            <person name="Grigoriev I."/>
        </authorList>
    </citation>
    <scope>NUCLEOTIDE SEQUENCE</scope>
    <source>
        <strain evidence="6">CBS 122367</strain>
    </source>
</reference>
<evidence type="ECO:0000313" key="6">
    <source>
        <dbReference type="EMBL" id="KAF2683702.1"/>
    </source>
</evidence>
<dbReference type="AlphaFoldDB" id="A0A6G1IZM7"/>
<dbReference type="GO" id="GO:0016787">
    <property type="term" value="F:hydrolase activity"/>
    <property type="evidence" value="ECO:0007669"/>
    <property type="project" value="UniProtKB-KW"/>
</dbReference>
<proteinExistence type="inferred from homology"/>
<accession>A0A6G1IZM7</accession>
<keyword evidence="4" id="KW-0472">Membrane</keyword>
<keyword evidence="4" id="KW-0812">Transmembrane</keyword>
<dbReference type="EMBL" id="MU005583">
    <property type="protein sequence ID" value="KAF2683702.1"/>
    <property type="molecule type" value="Genomic_DNA"/>
</dbReference>
<dbReference type="PANTHER" id="PTHR11559">
    <property type="entry name" value="CARBOXYLESTERASE"/>
    <property type="match status" value="1"/>
</dbReference>
<dbReference type="Gene3D" id="3.40.50.1820">
    <property type="entry name" value="alpha/beta hydrolase"/>
    <property type="match status" value="1"/>
</dbReference>
<dbReference type="InterPro" id="IPR002018">
    <property type="entry name" value="CarbesteraseB"/>
</dbReference>
<evidence type="ECO:0000313" key="7">
    <source>
        <dbReference type="Proteomes" id="UP000799291"/>
    </source>
</evidence>
<keyword evidence="2 3" id="KW-0378">Hydrolase</keyword>
<dbReference type="Pfam" id="PF00135">
    <property type="entry name" value="COesterase"/>
    <property type="match status" value="1"/>
</dbReference>
<sequence length="591" mass="67005">MLSRAFSLPDRRIVLFVLTSIFLGFFFFFRDNVEDAYHTIPTGRKSGASGFAVPPKRPEDPDVVELDYIAVRPQKAEWSKSFWNIPYAAPTYGKNRFRGPQPIGKKFEGVVEFNGKVAMCPNIQKIDHTLRNREDVAPEHMLGLETERTEDCLSLHVFTPIDAEPGDELPVCVVIPGGGFHLPGRSSGADMVEKSRGKNDKGIIVVTMYYRNGIYGFLSGEQIKKDGDFNNGLRDQRASLEWVQKYIRYFGGNPDRVTLMGTSAGGASAVLQLTAKEGDHTFSVPGAGKRQLFHGLIAQSPAAPTFYTPEQQQKFWNEVATGLNCTDLSIECVRNASVGDLYYENYPMSFPDRKTPPRWMWAPSPESKGGLWTEPATQAIFNGRYAKVPSIIGYTTNEGTDQVKKETDNEGMFKTYLKDHYPLLTDEDLDFLHKQYPNDRHWPDSGAYWDAVAKAQGDLRYICPTYLTSNAMAENNPSPVKTYQYQWDVVWDPDLENGYGTKHAASVGQVMARPPNEVSDYFISFIKHLDPNVDRPKGGVKWEPLNMKRHKRLFFTNRKIRDRITVTSESMDMPREARCQEVKRLMPRLQQ</sequence>
<dbReference type="OrthoDB" id="408631at2759"/>
<keyword evidence="4" id="KW-1133">Transmembrane helix</keyword>
<protein>
    <recommendedName>
        <fullName evidence="3">Carboxylic ester hydrolase</fullName>
        <ecNumber evidence="3">3.1.1.-</ecNumber>
    </recommendedName>
</protein>
<feature type="transmembrane region" description="Helical" evidence="4">
    <location>
        <begin position="12"/>
        <end position="29"/>
    </location>
</feature>
<keyword evidence="7" id="KW-1185">Reference proteome</keyword>
<gene>
    <name evidence="6" type="ORF">K458DRAFT_418687</name>
</gene>
<name>A0A6G1IZM7_9PLEO</name>
<dbReference type="InterPro" id="IPR029058">
    <property type="entry name" value="AB_hydrolase_fold"/>
</dbReference>
<feature type="domain" description="Carboxylesterase type B" evidence="5">
    <location>
        <begin position="79"/>
        <end position="558"/>
    </location>
</feature>
<dbReference type="InterPro" id="IPR019826">
    <property type="entry name" value="Carboxylesterase_B_AS"/>
</dbReference>
<evidence type="ECO:0000256" key="3">
    <source>
        <dbReference type="RuleBase" id="RU361235"/>
    </source>
</evidence>
<dbReference type="InterPro" id="IPR050309">
    <property type="entry name" value="Type-B_Carboxylest/Lipase"/>
</dbReference>
<evidence type="ECO:0000256" key="4">
    <source>
        <dbReference type="SAM" id="Phobius"/>
    </source>
</evidence>
<evidence type="ECO:0000256" key="2">
    <source>
        <dbReference type="ARBA" id="ARBA00022801"/>
    </source>
</evidence>
<evidence type="ECO:0000259" key="5">
    <source>
        <dbReference type="Pfam" id="PF00135"/>
    </source>
</evidence>
<dbReference type="PROSITE" id="PS00122">
    <property type="entry name" value="CARBOXYLESTERASE_B_1"/>
    <property type="match status" value="1"/>
</dbReference>
<organism evidence="6 7">
    <name type="scientific">Lentithecium fluviatile CBS 122367</name>
    <dbReference type="NCBI Taxonomy" id="1168545"/>
    <lineage>
        <taxon>Eukaryota</taxon>
        <taxon>Fungi</taxon>
        <taxon>Dikarya</taxon>
        <taxon>Ascomycota</taxon>
        <taxon>Pezizomycotina</taxon>
        <taxon>Dothideomycetes</taxon>
        <taxon>Pleosporomycetidae</taxon>
        <taxon>Pleosporales</taxon>
        <taxon>Massarineae</taxon>
        <taxon>Lentitheciaceae</taxon>
        <taxon>Lentithecium</taxon>
    </lineage>
</organism>
<dbReference type="SUPFAM" id="SSF53474">
    <property type="entry name" value="alpha/beta-Hydrolases"/>
    <property type="match status" value="1"/>
</dbReference>